<dbReference type="InterPro" id="IPR001005">
    <property type="entry name" value="SANT/Myb"/>
</dbReference>
<feature type="domain" description="Myb-like" evidence="3">
    <location>
        <begin position="66"/>
        <end position="116"/>
    </location>
</feature>
<dbReference type="AlphaFoldDB" id="A0A1J4KUX2"/>
<keyword evidence="1" id="KW-0175">Coiled coil</keyword>
<dbReference type="CDD" id="cd00167">
    <property type="entry name" value="SANT"/>
    <property type="match status" value="2"/>
</dbReference>
<dbReference type="VEuPathDB" id="TrichDB:TRFO_14844"/>
<dbReference type="OrthoDB" id="2143914at2759"/>
<dbReference type="GeneID" id="94832752"/>
<gene>
    <name evidence="5" type="ORF">TRFO_14844</name>
</gene>
<dbReference type="PANTHER" id="PTHR45614:SF69">
    <property type="entry name" value="CHROMOSOME UNDETERMINED SCAFFOLD_38, WHOLE GENOME SHOTGUN SEQUENCE"/>
    <property type="match status" value="1"/>
</dbReference>
<feature type="region of interest" description="Disordered" evidence="2">
    <location>
        <begin position="179"/>
        <end position="245"/>
    </location>
</feature>
<feature type="domain" description="Myb-like" evidence="3">
    <location>
        <begin position="117"/>
        <end position="167"/>
    </location>
</feature>
<dbReference type="SUPFAM" id="SSF46689">
    <property type="entry name" value="Homeodomain-like"/>
    <property type="match status" value="2"/>
</dbReference>
<feature type="compositionally biased region" description="Acidic residues" evidence="2">
    <location>
        <begin position="186"/>
        <end position="202"/>
    </location>
</feature>
<keyword evidence="6" id="KW-1185">Reference proteome</keyword>
<dbReference type="PANTHER" id="PTHR45614">
    <property type="entry name" value="MYB PROTEIN-RELATED"/>
    <property type="match status" value="1"/>
</dbReference>
<feature type="compositionally biased region" description="Basic and acidic residues" evidence="2">
    <location>
        <begin position="203"/>
        <end position="212"/>
    </location>
</feature>
<dbReference type="Pfam" id="PF13921">
    <property type="entry name" value="Myb_DNA-bind_6"/>
    <property type="match status" value="1"/>
</dbReference>
<name>A0A1J4KUX2_9EUKA</name>
<evidence type="ECO:0000259" key="4">
    <source>
        <dbReference type="PROSITE" id="PS51294"/>
    </source>
</evidence>
<evidence type="ECO:0000313" key="5">
    <source>
        <dbReference type="EMBL" id="OHT14672.1"/>
    </source>
</evidence>
<dbReference type="Gene3D" id="1.10.10.60">
    <property type="entry name" value="Homeodomain-like"/>
    <property type="match status" value="2"/>
</dbReference>
<proteinExistence type="predicted"/>
<feature type="domain" description="HTH myb-type" evidence="4">
    <location>
        <begin position="66"/>
        <end position="116"/>
    </location>
</feature>
<reference evidence="5" key="1">
    <citation type="submission" date="2016-10" db="EMBL/GenBank/DDBJ databases">
        <authorList>
            <person name="Benchimol M."/>
            <person name="Almeida L.G."/>
            <person name="Vasconcelos A.T."/>
            <person name="Perreira-Neves A."/>
            <person name="Rosa I.A."/>
            <person name="Tasca T."/>
            <person name="Bogo M.R."/>
            <person name="de Souza W."/>
        </authorList>
    </citation>
    <scope>NUCLEOTIDE SEQUENCE [LARGE SCALE GENOMIC DNA]</scope>
    <source>
        <strain evidence="5">K</strain>
    </source>
</reference>
<feature type="coiled-coil region" evidence="1">
    <location>
        <begin position="23"/>
        <end position="50"/>
    </location>
</feature>
<sequence>MQQNQLNIFQEIDKNYYDALNTLKHQQHQNQSIQQQLMQQQQQLTMQQLQFYQSNNRKNEAKQNLRNRFTKEEDSLLKNLVDEHTNEVGKIDWNAVSSKITGRTNRQCRERYTNYLKAHQKKSKWSKEEDELLIEKYNEYGPKWILIEQFFHGRSNINIKNHFSCLLRALSRQSLKKTYSQNSSDVSDEDFSFSEDSDEYESCNDKSKESPDMKGWNIPKGTWISESNNSSQSSSSSLESENESDETKIQMKVFNDLFDKVVDSIFTDEDAAIFNTFPFEI</sequence>
<feature type="domain" description="HTH myb-type" evidence="4">
    <location>
        <begin position="117"/>
        <end position="171"/>
    </location>
</feature>
<dbReference type="PROSITE" id="PS51294">
    <property type="entry name" value="HTH_MYB"/>
    <property type="match status" value="2"/>
</dbReference>
<evidence type="ECO:0000313" key="6">
    <source>
        <dbReference type="Proteomes" id="UP000179807"/>
    </source>
</evidence>
<dbReference type="Proteomes" id="UP000179807">
    <property type="component" value="Unassembled WGS sequence"/>
</dbReference>
<dbReference type="SMART" id="SM00717">
    <property type="entry name" value="SANT"/>
    <property type="match status" value="2"/>
</dbReference>
<accession>A0A1J4KUX2</accession>
<dbReference type="InterPro" id="IPR009057">
    <property type="entry name" value="Homeodomain-like_sf"/>
</dbReference>
<dbReference type="RefSeq" id="XP_068367808.1">
    <property type="nucleotide sequence ID" value="XM_068498048.1"/>
</dbReference>
<dbReference type="GO" id="GO:0000981">
    <property type="term" value="F:DNA-binding transcription factor activity, RNA polymerase II-specific"/>
    <property type="evidence" value="ECO:0007669"/>
    <property type="project" value="TreeGrafter"/>
</dbReference>
<organism evidence="5 6">
    <name type="scientific">Tritrichomonas foetus</name>
    <dbReference type="NCBI Taxonomy" id="1144522"/>
    <lineage>
        <taxon>Eukaryota</taxon>
        <taxon>Metamonada</taxon>
        <taxon>Parabasalia</taxon>
        <taxon>Tritrichomonadida</taxon>
        <taxon>Tritrichomonadidae</taxon>
        <taxon>Tritrichomonas</taxon>
    </lineage>
</organism>
<dbReference type="InterPro" id="IPR017930">
    <property type="entry name" value="Myb_dom"/>
</dbReference>
<protein>
    <submittedName>
        <fullName evidence="5">Myb-like DNA-binding domain containing protein</fullName>
    </submittedName>
</protein>
<dbReference type="InterPro" id="IPR050560">
    <property type="entry name" value="MYB_TF"/>
</dbReference>
<comment type="caution">
    <text evidence="5">The sequence shown here is derived from an EMBL/GenBank/DDBJ whole genome shotgun (WGS) entry which is preliminary data.</text>
</comment>
<evidence type="ECO:0000256" key="1">
    <source>
        <dbReference type="SAM" id="Coils"/>
    </source>
</evidence>
<dbReference type="PROSITE" id="PS50090">
    <property type="entry name" value="MYB_LIKE"/>
    <property type="match status" value="2"/>
</dbReference>
<evidence type="ECO:0000256" key="2">
    <source>
        <dbReference type="SAM" id="MobiDB-lite"/>
    </source>
</evidence>
<dbReference type="GO" id="GO:0000978">
    <property type="term" value="F:RNA polymerase II cis-regulatory region sequence-specific DNA binding"/>
    <property type="evidence" value="ECO:0007669"/>
    <property type="project" value="TreeGrafter"/>
</dbReference>
<dbReference type="GO" id="GO:0005634">
    <property type="term" value="C:nucleus"/>
    <property type="evidence" value="ECO:0007669"/>
    <property type="project" value="TreeGrafter"/>
</dbReference>
<feature type="compositionally biased region" description="Low complexity" evidence="2">
    <location>
        <begin position="225"/>
        <end position="239"/>
    </location>
</feature>
<evidence type="ECO:0000259" key="3">
    <source>
        <dbReference type="PROSITE" id="PS50090"/>
    </source>
</evidence>
<dbReference type="EMBL" id="MLAK01000326">
    <property type="protein sequence ID" value="OHT14672.1"/>
    <property type="molecule type" value="Genomic_DNA"/>
</dbReference>